<name>A0A975TYH4_9RHOB</name>
<evidence type="ECO:0000313" key="11">
    <source>
        <dbReference type="EMBL" id="MBY4894167.1"/>
    </source>
</evidence>
<dbReference type="GO" id="GO:0016779">
    <property type="term" value="F:nucleotidyltransferase activity"/>
    <property type="evidence" value="ECO:0007669"/>
    <property type="project" value="UniProtKB-KW"/>
</dbReference>
<evidence type="ECO:0000259" key="10">
    <source>
        <dbReference type="Pfam" id="PF12627"/>
    </source>
</evidence>
<keyword evidence="4" id="KW-0548">Nucleotidyltransferase</keyword>
<dbReference type="Pfam" id="PF01743">
    <property type="entry name" value="PolyA_pol"/>
    <property type="match status" value="1"/>
</dbReference>
<dbReference type="PROSITE" id="PS51257">
    <property type="entry name" value="PROKAR_LIPOPROTEIN"/>
    <property type="match status" value="1"/>
</dbReference>
<proteinExistence type="inferred from homology"/>
<dbReference type="SUPFAM" id="SSF81301">
    <property type="entry name" value="Nucleotidyltransferase"/>
    <property type="match status" value="1"/>
</dbReference>
<evidence type="ECO:0000256" key="4">
    <source>
        <dbReference type="ARBA" id="ARBA00022695"/>
    </source>
</evidence>
<dbReference type="GO" id="GO:0000049">
    <property type="term" value="F:tRNA binding"/>
    <property type="evidence" value="ECO:0007669"/>
    <property type="project" value="TreeGrafter"/>
</dbReference>
<keyword evidence="5" id="KW-0479">Metal-binding</keyword>
<keyword evidence="13" id="KW-1185">Reference proteome</keyword>
<dbReference type="GO" id="GO:0000166">
    <property type="term" value="F:nucleotide binding"/>
    <property type="evidence" value="ECO:0007669"/>
    <property type="project" value="UniProtKB-KW"/>
</dbReference>
<dbReference type="GO" id="GO:0008033">
    <property type="term" value="P:tRNA processing"/>
    <property type="evidence" value="ECO:0007669"/>
    <property type="project" value="UniProtKB-KW"/>
</dbReference>
<dbReference type="InterPro" id="IPR043519">
    <property type="entry name" value="NT_sf"/>
</dbReference>
<dbReference type="EMBL" id="JAIMBW010000001">
    <property type="protein sequence ID" value="MBY4894167.1"/>
    <property type="molecule type" value="Genomic_DNA"/>
</dbReference>
<accession>A0A975TYH4</accession>
<dbReference type="AlphaFoldDB" id="A0A975TYH4"/>
<dbReference type="InterPro" id="IPR002646">
    <property type="entry name" value="PolA_pol_head_dom"/>
</dbReference>
<dbReference type="CDD" id="cd05398">
    <property type="entry name" value="NT_ClassII-CCAase"/>
    <property type="match status" value="1"/>
</dbReference>
<dbReference type="Gene3D" id="3.30.460.10">
    <property type="entry name" value="Beta Polymerase, domain 2"/>
    <property type="match status" value="1"/>
</dbReference>
<comment type="similarity">
    <text evidence="8">Belongs to the tRNA nucleotidyltransferase/poly(A) polymerase family.</text>
</comment>
<evidence type="ECO:0000256" key="6">
    <source>
        <dbReference type="ARBA" id="ARBA00022741"/>
    </source>
</evidence>
<feature type="domain" description="tRNA nucleotidyltransferase/poly(A) polymerase RNA and SrmB- binding" evidence="10">
    <location>
        <begin position="182"/>
        <end position="237"/>
    </location>
</feature>
<reference evidence="12 13" key="1">
    <citation type="submission" date="2021-07" db="EMBL/GenBank/DDBJ databases">
        <title>Karlodiniumbacter phycospheric gen. nov., sp. nov., a phycosphere bacterium isolated from karlodinium veneficum.</title>
        <authorList>
            <person name="Peng Y."/>
            <person name="Jiang L."/>
            <person name="Lee J."/>
        </authorList>
    </citation>
    <scope>NUCLEOTIDE SEQUENCE</scope>
    <source>
        <strain evidence="12 13">N5</strain>
    </source>
</reference>
<dbReference type="EMBL" id="CP078073">
    <property type="protein sequence ID" value="QXL90074.1"/>
    <property type="molecule type" value="Genomic_DNA"/>
</dbReference>
<dbReference type="SUPFAM" id="SSF81891">
    <property type="entry name" value="Poly A polymerase C-terminal region-like"/>
    <property type="match status" value="1"/>
</dbReference>
<evidence type="ECO:0000256" key="1">
    <source>
        <dbReference type="ARBA" id="ARBA00001946"/>
    </source>
</evidence>
<evidence type="ECO:0000313" key="12">
    <source>
        <dbReference type="EMBL" id="QXL90074.1"/>
    </source>
</evidence>
<keyword evidence="2 8" id="KW-0808">Transferase</keyword>
<dbReference type="InterPro" id="IPR032828">
    <property type="entry name" value="PolyA_RNA-bd"/>
</dbReference>
<dbReference type="Pfam" id="PF12627">
    <property type="entry name" value="PolyA_pol_RNAbd"/>
    <property type="match status" value="1"/>
</dbReference>
<comment type="cofactor">
    <cofactor evidence="1">
        <name>Mg(2+)</name>
        <dbReference type="ChEBI" id="CHEBI:18420"/>
    </cofactor>
</comment>
<evidence type="ECO:0000256" key="3">
    <source>
        <dbReference type="ARBA" id="ARBA00022694"/>
    </source>
</evidence>
<sequence length="379" mass="40189">MRLQAEWLTDAGTTAVFDALAGHGAWFVGGCVRNGLLGLEVADIDICTEVRPEKVMELAAVAGLRAVPTGIDHGTVTLVADGRPHEITTLRRDIETDGRRASVAFTGELAEDAARRDFTMNALYATRDGAVLDPNGEGLADLEARRVRFIGDADARIAEDYLRILRFFRFHAWYADPAGGMDAEALAACAAGVDALASLSRERVGAEICKLLSAPDPAPAVAAMEQTGVLAAVLPGASSRALTVLTGLEDGLALDAVRRLAALGGEDVAERLRLSKADARRLALYREEMAGMSPPGALGYRHGRDAARDVLALRAALIERPSGEDALRAVEDGARAVFPVKAADLPQVQGKALGDRLKALETAWINSSFSLTKDQLLSQ</sequence>
<dbReference type="PANTHER" id="PTHR46173:SF1">
    <property type="entry name" value="CCA TRNA NUCLEOTIDYLTRANSFERASE 1, MITOCHONDRIAL"/>
    <property type="match status" value="1"/>
</dbReference>
<evidence type="ECO:0000259" key="9">
    <source>
        <dbReference type="Pfam" id="PF01743"/>
    </source>
</evidence>
<evidence type="ECO:0000256" key="8">
    <source>
        <dbReference type="RuleBase" id="RU003953"/>
    </source>
</evidence>
<keyword evidence="7" id="KW-0460">Magnesium</keyword>
<dbReference type="PANTHER" id="PTHR46173">
    <property type="entry name" value="CCA TRNA NUCLEOTIDYLTRANSFERASE 1, MITOCHONDRIAL"/>
    <property type="match status" value="1"/>
</dbReference>
<keyword evidence="6" id="KW-0547">Nucleotide-binding</keyword>
<dbReference type="Gene3D" id="1.10.3090.10">
    <property type="entry name" value="cca-adding enzyme, domain 2"/>
    <property type="match status" value="1"/>
</dbReference>
<feature type="domain" description="Poly A polymerase head" evidence="9">
    <location>
        <begin position="25"/>
        <end position="148"/>
    </location>
</feature>
<dbReference type="Proteomes" id="UP000693972">
    <property type="component" value="Unassembled WGS sequence"/>
</dbReference>
<dbReference type="InterPro" id="IPR050264">
    <property type="entry name" value="Bact_CCA-adding_enz_type3_sf"/>
</dbReference>
<protein>
    <submittedName>
        <fullName evidence="12">CCA tRNA nucleotidyltransferase</fullName>
    </submittedName>
</protein>
<evidence type="ECO:0000256" key="7">
    <source>
        <dbReference type="ARBA" id="ARBA00022842"/>
    </source>
</evidence>
<dbReference type="RefSeq" id="WP_257894876.1">
    <property type="nucleotide sequence ID" value="NZ_JAIMBW010000001.1"/>
</dbReference>
<keyword evidence="8" id="KW-0694">RNA-binding</keyword>
<evidence type="ECO:0000256" key="2">
    <source>
        <dbReference type="ARBA" id="ARBA00022679"/>
    </source>
</evidence>
<dbReference type="GO" id="GO:0046872">
    <property type="term" value="F:metal ion binding"/>
    <property type="evidence" value="ECO:0007669"/>
    <property type="project" value="UniProtKB-KW"/>
</dbReference>
<organism evidence="12">
    <name type="scientific">Gymnodinialimonas phycosphaerae</name>
    <dbReference type="NCBI Taxonomy" id="2841589"/>
    <lineage>
        <taxon>Bacteria</taxon>
        <taxon>Pseudomonadati</taxon>
        <taxon>Pseudomonadota</taxon>
        <taxon>Alphaproteobacteria</taxon>
        <taxon>Rhodobacterales</taxon>
        <taxon>Paracoccaceae</taxon>
        <taxon>Gymnodinialimonas</taxon>
    </lineage>
</organism>
<keyword evidence="3" id="KW-0819">tRNA processing</keyword>
<gene>
    <name evidence="11" type="ORF">KUL25_15525</name>
    <name evidence="12" type="ORF">KUL25_15530</name>
</gene>
<evidence type="ECO:0000313" key="13">
    <source>
        <dbReference type="Proteomes" id="UP000693972"/>
    </source>
</evidence>
<evidence type="ECO:0000256" key="5">
    <source>
        <dbReference type="ARBA" id="ARBA00022723"/>
    </source>
</evidence>